<dbReference type="EMBL" id="CP036313">
    <property type="protein sequence ID" value="QBH14310.1"/>
    <property type="molecule type" value="Genomic_DNA"/>
</dbReference>
<proteinExistence type="predicted"/>
<keyword evidence="2" id="KW-1185">Reference proteome</keyword>
<evidence type="ECO:0000313" key="1">
    <source>
        <dbReference type="EMBL" id="QBH14310.1"/>
    </source>
</evidence>
<protein>
    <submittedName>
        <fullName evidence="1">Uncharacterized protein</fullName>
    </submittedName>
</protein>
<accession>A0ABX5RH84</accession>
<dbReference type="RefSeq" id="WP_131072096.1">
    <property type="nucleotide sequence ID" value="NZ_CP036313.1"/>
</dbReference>
<reference evidence="1 2" key="1">
    <citation type="submission" date="2019-02" db="EMBL/GenBank/DDBJ databases">
        <title>Complete genome sequence of Desulfobacter hydrogenophilus AcRS1.</title>
        <authorList>
            <person name="Marietou A."/>
            <person name="Lund M.B."/>
            <person name="Marshall I.P.G."/>
            <person name="Schreiber L."/>
            <person name="Jorgensen B."/>
        </authorList>
    </citation>
    <scope>NUCLEOTIDE SEQUENCE [LARGE SCALE GENOMIC DNA]</scope>
    <source>
        <strain evidence="1 2">AcRS1</strain>
    </source>
</reference>
<name>A0ABX5RH84_9BACT</name>
<gene>
    <name evidence="1" type="ORF">EYB58_16135</name>
</gene>
<sequence>MAKSMTRVESRSSQRRMSGANRLPLFLRKHIPHTLGLCAEPFGVVVSFGAISQPRTGPFLFLRE</sequence>
<dbReference type="Proteomes" id="UP000293902">
    <property type="component" value="Chromosome"/>
</dbReference>
<evidence type="ECO:0000313" key="2">
    <source>
        <dbReference type="Proteomes" id="UP000293902"/>
    </source>
</evidence>
<organism evidence="1 2">
    <name type="scientific">Desulfobacter hydrogenophilus</name>
    <dbReference type="NCBI Taxonomy" id="2291"/>
    <lineage>
        <taxon>Bacteria</taxon>
        <taxon>Pseudomonadati</taxon>
        <taxon>Thermodesulfobacteriota</taxon>
        <taxon>Desulfobacteria</taxon>
        <taxon>Desulfobacterales</taxon>
        <taxon>Desulfobacteraceae</taxon>
        <taxon>Desulfobacter</taxon>
    </lineage>
</organism>